<evidence type="ECO:0000256" key="5">
    <source>
        <dbReference type="RuleBase" id="RU000590"/>
    </source>
</evidence>
<keyword evidence="3" id="KW-0378">Hydrolase</keyword>
<dbReference type="SUPFAM" id="SSF55920">
    <property type="entry name" value="Creatinase/aminopeptidase"/>
    <property type="match status" value="1"/>
</dbReference>
<feature type="domain" description="Peptidase M24" evidence="6">
    <location>
        <begin position="158"/>
        <end position="359"/>
    </location>
</feature>
<dbReference type="GO" id="GO:0008237">
    <property type="term" value="F:metallopeptidase activity"/>
    <property type="evidence" value="ECO:0007669"/>
    <property type="project" value="UniProtKB-KW"/>
</dbReference>
<dbReference type="GO" id="GO:0004177">
    <property type="term" value="F:aminopeptidase activity"/>
    <property type="evidence" value="ECO:0007669"/>
    <property type="project" value="UniProtKB-KW"/>
</dbReference>
<feature type="domain" description="Creatinase N-terminal" evidence="7">
    <location>
        <begin position="20"/>
        <end position="151"/>
    </location>
</feature>
<dbReference type="PANTHER" id="PTHR46112:SF3">
    <property type="entry name" value="AMINOPEPTIDASE YPDF"/>
    <property type="match status" value="1"/>
</dbReference>
<evidence type="ECO:0000256" key="4">
    <source>
        <dbReference type="ARBA" id="ARBA00023049"/>
    </source>
</evidence>
<keyword evidence="4" id="KW-0482">Metalloprotease</keyword>
<keyword evidence="8" id="KW-0031">Aminopeptidase</keyword>
<reference evidence="8" key="1">
    <citation type="submission" date="2020-02" db="EMBL/GenBank/DDBJ databases">
        <authorList>
            <person name="Meier V. D."/>
        </authorList>
    </citation>
    <scope>NUCLEOTIDE SEQUENCE</scope>
    <source>
        <strain evidence="8">AVDCRST_MAG19</strain>
    </source>
</reference>
<dbReference type="PROSITE" id="PS00491">
    <property type="entry name" value="PROLINE_PEPTIDASE"/>
    <property type="match status" value="1"/>
</dbReference>
<sequence length="376" mass="40453">MASESEQTDQFEAVYRSRDRLARAQGEMARQGVDVLLVGPSSDLRYLLGLDAHVSERLNLLVLPRDGDPAYVVPTLEAPQLAGLRDLLDVRVWEETQEPAALAAAVVGDPAGKTIAVADQLWSVFLLRLQAAMPAAKWTVGAPVMRPLRMIKDGREIELLQEAARRTDDAWEAFIAQPLAGQTERQALARLLDLTQARGLGYGFGLCASGAGSASPHHHTGDRVIEEGDAVVFDWGGTLDGYNSDVTRTVHVGPPTDEFVRVYEAVRDANQAALDAVRPGAACEEIDLAGRGVIEAAGYGAAFIHRLGHGLGLDVHEEPYLVAGNATPLASGMVFSDEPGVYLEGRFGVRIEDAVLCTDEGGERLNNATRELTILR</sequence>
<dbReference type="InterPro" id="IPR050659">
    <property type="entry name" value="Peptidase_M24B"/>
</dbReference>
<keyword evidence="1" id="KW-0645">Protease</keyword>
<dbReference type="InterPro" id="IPR029149">
    <property type="entry name" value="Creatin/AminoP/Spt16_N"/>
</dbReference>
<dbReference type="GO" id="GO:0046872">
    <property type="term" value="F:metal ion binding"/>
    <property type="evidence" value="ECO:0007669"/>
    <property type="project" value="UniProtKB-KW"/>
</dbReference>
<dbReference type="CDD" id="cd01092">
    <property type="entry name" value="APP-like"/>
    <property type="match status" value="1"/>
</dbReference>
<keyword evidence="2 5" id="KW-0479">Metal-binding</keyword>
<protein>
    <submittedName>
        <fullName evidence="8">Aminopeptidase YpdF (MP-, MA-, MS-, AP-, NP-specific)</fullName>
    </submittedName>
</protein>
<dbReference type="Gene3D" id="3.40.350.10">
    <property type="entry name" value="Creatinase/prolidase N-terminal domain"/>
    <property type="match status" value="1"/>
</dbReference>
<gene>
    <name evidence="8" type="ORF">AVDCRST_MAG19-4555</name>
</gene>
<evidence type="ECO:0000259" key="6">
    <source>
        <dbReference type="Pfam" id="PF00557"/>
    </source>
</evidence>
<dbReference type="InterPro" id="IPR001131">
    <property type="entry name" value="Peptidase_M24B_aminopep-P_CS"/>
</dbReference>
<dbReference type="PANTHER" id="PTHR46112">
    <property type="entry name" value="AMINOPEPTIDASE"/>
    <property type="match status" value="1"/>
</dbReference>
<dbReference type="Pfam" id="PF01321">
    <property type="entry name" value="Creatinase_N"/>
    <property type="match status" value="1"/>
</dbReference>
<dbReference type="InterPro" id="IPR000587">
    <property type="entry name" value="Creatinase_N"/>
</dbReference>
<evidence type="ECO:0000256" key="2">
    <source>
        <dbReference type="ARBA" id="ARBA00022723"/>
    </source>
</evidence>
<organism evidence="8">
    <name type="scientific">uncultured Thermomicrobiales bacterium</name>
    <dbReference type="NCBI Taxonomy" id="1645740"/>
    <lineage>
        <taxon>Bacteria</taxon>
        <taxon>Pseudomonadati</taxon>
        <taxon>Thermomicrobiota</taxon>
        <taxon>Thermomicrobia</taxon>
        <taxon>Thermomicrobiales</taxon>
        <taxon>environmental samples</taxon>
    </lineage>
</organism>
<name>A0A6J4VWY3_9BACT</name>
<evidence type="ECO:0000259" key="7">
    <source>
        <dbReference type="Pfam" id="PF01321"/>
    </source>
</evidence>
<accession>A0A6J4VWY3</accession>
<proteinExistence type="inferred from homology"/>
<dbReference type="EMBL" id="CADCWL010000250">
    <property type="protein sequence ID" value="CAA9585371.1"/>
    <property type="molecule type" value="Genomic_DNA"/>
</dbReference>
<dbReference type="InterPro" id="IPR036005">
    <property type="entry name" value="Creatinase/aminopeptidase-like"/>
</dbReference>
<dbReference type="Gene3D" id="3.90.230.10">
    <property type="entry name" value="Creatinase/methionine aminopeptidase superfamily"/>
    <property type="match status" value="1"/>
</dbReference>
<dbReference type="GO" id="GO:0006508">
    <property type="term" value="P:proteolysis"/>
    <property type="evidence" value="ECO:0007669"/>
    <property type="project" value="UniProtKB-KW"/>
</dbReference>
<evidence type="ECO:0000256" key="1">
    <source>
        <dbReference type="ARBA" id="ARBA00022670"/>
    </source>
</evidence>
<comment type="similarity">
    <text evidence="5">Belongs to the peptidase M24B family.</text>
</comment>
<dbReference type="SUPFAM" id="SSF53092">
    <property type="entry name" value="Creatinase/prolidase N-terminal domain"/>
    <property type="match status" value="1"/>
</dbReference>
<dbReference type="Pfam" id="PF00557">
    <property type="entry name" value="Peptidase_M24"/>
    <property type="match status" value="1"/>
</dbReference>
<dbReference type="AlphaFoldDB" id="A0A6J4VWY3"/>
<evidence type="ECO:0000313" key="8">
    <source>
        <dbReference type="EMBL" id="CAA9585371.1"/>
    </source>
</evidence>
<dbReference type="InterPro" id="IPR000994">
    <property type="entry name" value="Pept_M24"/>
</dbReference>
<evidence type="ECO:0000256" key="3">
    <source>
        <dbReference type="ARBA" id="ARBA00022801"/>
    </source>
</evidence>